<dbReference type="GO" id="GO:0008233">
    <property type="term" value="F:peptidase activity"/>
    <property type="evidence" value="ECO:0007669"/>
    <property type="project" value="InterPro"/>
</dbReference>
<dbReference type="STRING" id="225324.SAMN02745126_05807"/>
<keyword evidence="1" id="KW-0732">Signal</keyword>
<proteinExistence type="predicted"/>
<keyword evidence="3" id="KW-1185">Reference proteome</keyword>
<name>A0A1T4T7U0_9HYPH</name>
<dbReference type="RefSeq" id="WP_085937553.1">
    <property type="nucleotide sequence ID" value="NZ_FUWJ01000014.1"/>
</dbReference>
<sequence>MFQRIAVVVVALLTAACVPSSEETLPSTQVASGPASSQPVTSVPPAGWHAMLVAGDNNSPAFDNGVDTLRDRLGSMGVRDIRLYSGTSSGTTLATSANVLRGLRSVGGEACFVYVTSHGEERGFYLRADRRIFGPDALNSALTEGCGAAPTVVVVSACHSGTFINSETRRPNRIILTAAATDRTSFGCGADDDYTYYDQCFLQQLDGARTWRDVALGTKSCVETLERRLGVRRESRPQMFFGSAVADLHLPGR</sequence>
<evidence type="ECO:0000313" key="2">
    <source>
        <dbReference type="EMBL" id="SKA36590.1"/>
    </source>
</evidence>
<protein>
    <submittedName>
        <fullName evidence="2">Peptidase C13 family protein</fullName>
    </submittedName>
</protein>
<feature type="chain" id="PRO_5012820711" evidence="1">
    <location>
        <begin position="22"/>
        <end position="253"/>
    </location>
</feature>
<dbReference type="Proteomes" id="UP000190092">
    <property type="component" value="Unassembled WGS sequence"/>
</dbReference>
<dbReference type="PROSITE" id="PS51257">
    <property type="entry name" value="PROKAR_LIPOPROTEIN"/>
    <property type="match status" value="1"/>
</dbReference>
<evidence type="ECO:0000256" key="1">
    <source>
        <dbReference type="SAM" id="SignalP"/>
    </source>
</evidence>
<accession>A0A1T4T7U0</accession>
<organism evidence="2 3">
    <name type="scientific">Enhydrobacter aerosaccus</name>
    <dbReference type="NCBI Taxonomy" id="225324"/>
    <lineage>
        <taxon>Bacteria</taxon>
        <taxon>Pseudomonadati</taxon>
        <taxon>Pseudomonadota</taxon>
        <taxon>Alphaproteobacteria</taxon>
        <taxon>Hyphomicrobiales</taxon>
        <taxon>Enhydrobacter</taxon>
    </lineage>
</organism>
<dbReference type="InterPro" id="IPR001096">
    <property type="entry name" value="Peptidase_C13"/>
</dbReference>
<evidence type="ECO:0000313" key="3">
    <source>
        <dbReference type="Proteomes" id="UP000190092"/>
    </source>
</evidence>
<dbReference type="AlphaFoldDB" id="A0A1T4T7U0"/>
<feature type="signal peptide" evidence="1">
    <location>
        <begin position="1"/>
        <end position="21"/>
    </location>
</feature>
<dbReference type="Gene3D" id="3.40.50.1460">
    <property type="match status" value="1"/>
</dbReference>
<reference evidence="3" key="1">
    <citation type="submission" date="2017-02" db="EMBL/GenBank/DDBJ databases">
        <authorList>
            <person name="Varghese N."/>
            <person name="Submissions S."/>
        </authorList>
    </citation>
    <scope>NUCLEOTIDE SEQUENCE [LARGE SCALE GENOMIC DNA]</scope>
    <source>
        <strain evidence="3">ATCC 27094</strain>
    </source>
</reference>
<dbReference type="GO" id="GO:0006508">
    <property type="term" value="P:proteolysis"/>
    <property type="evidence" value="ECO:0007669"/>
    <property type="project" value="InterPro"/>
</dbReference>
<dbReference type="OrthoDB" id="345222at2"/>
<dbReference type="Pfam" id="PF01650">
    <property type="entry name" value="Peptidase_C13"/>
    <property type="match status" value="1"/>
</dbReference>
<dbReference type="EMBL" id="FUWJ01000014">
    <property type="protein sequence ID" value="SKA36590.1"/>
    <property type="molecule type" value="Genomic_DNA"/>
</dbReference>
<gene>
    <name evidence="2" type="ORF">SAMN02745126_05807</name>
</gene>